<dbReference type="InterPro" id="IPR000310">
    <property type="entry name" value="Orn/Lys/Arg_deCO2ase_major_dom"/>
</dbReference>
<protein>
    <submittedName>
        <fullName evidence="8">Arginine decarboxylase</fullName>
    </submittedName>
</protein>
<dbReference type="InterPro" id="IPR015421">
    <property type="entry name" value="PyrdxlP-dep_Trfase_major"/>
</dbReference>
<dbReference type="InterPro" id="IPR036633">
    <property type="entry name" value="Prn/Lys/Arg_de-COase_C_sf"/>
</dbReference>
<dbReference type="PANTHER" id="PTHR43277:SF4">
    <property type="entry name" value="ARGININE DECARBOXYLASE"/>
    <property type="match status" value="1"/>
</dbReference>
<keyword evidence="5" id="KW-0456">Lyase</keyword>
<dbReference type="EMBL" id="FNZZ01000003">
    <property type="protein sequence ID" value="SEL35339.1"/>
    <property type="molecule type" value="Genomic_DNA"/>
</dbReference>
<dbReference type="OrthoDB" id="9761189at2"/>
<keyword evidence="3" id="KW-0210">Decarboxylase</keyword>
<dbReference type="RefSeq" id="WP_093005600.1">
    <property type="nucleotide sequence ID" value="NZ_FNZZ01000003.1"/>
</dbReference>
<feature type="domain" description="Orn/Lys/Arg decarboxylases family 1 pyridoxal-P attachment site" evidence="6">
    <location>
        <begin position="7"/>
        <end position="307"/>
    </location>
</feature>
<dbReference type="Pfam" id="PF03711">
    <property type="entry name" value="OKR_DC_1_C"/>
    <property type="match status" value="1"/>
</dbReference>
<dbReference type="SUPFAM" id="SSF55904">
    <property type="entry name" value="Ornithine decarboxylase C-terminal domain"/>
    <property type="match status" value="1"/>
</dbReference>
<dbReference type="AlphaFoldDB" id="A0A1H7PI94"/>
<evidence type="ECO:0000256" key="4">
    <source>
        <dbReference type="ARBA" id="ARBA00022898"/>
    </source>
</evidence>
<evidence type="ECO:0000256" key="5">
    <source>
        <dbReference type="ARBA" id="ARBA00023239"/>
    </source>
</evidence>
<dbReference type="InterPro" id="IPR052357">
    <property type="entry name" value="Orn_Lys_Arg_decarboxylase-I"/>
</dbReference>
<comment type="similarity">
    <text evidence="2">Belongs to the Orn/Lys/Arg decarboxylase class-I family.</text>
</comment>
<reference evidence="9" key="1">
    <citation type="submission" date="2016-10" db="EMBL/GenBank/DDBJ databases">
        <authorList>
            <person name="Varghese N."/>
            <person name="Submissions S."/>
        </authorList>
    </citation>
    <scope>NUCLEOTIDE SEQUENCE [LARGE SCALE GENOMIC DNA]</scope>
    <source>
        <strain evidence="9">JS21-1</strain>
    </source>
</reference>
<keyword evidence="9" id="KW-1185">Reference proteome</keyword>
<evidence type="ECO:0000256" key="2">
    <source>
        <dbReference type="ARBA" id="ARBA00010671"/>
    </source>
</evidence>
<dbReference type="InterPro" id="IPR015424">
    <property type="entry name" value="PyrdxlP-dep_Trfase"/>
</dbReference>
<evidence type="ECO:0000256" key="3">
    <source>
        <dbReference type="ARBA" id="ARBA00022793"/>
    </source>
</evidence>
<dbReference type="InterPro" id="IPR008286">
    <property type="entry name" value="Prn/Lys/Arg_de-COase_C"/>
</dbReference>
<feature type="domain" description="Orn/Lys/Arg decarboxylase C-terminal" evidence="7">
    <location>
        <begin position="417"/>
        <end position="466"/>
    </location>
</feature>
<proteinExistence type="inferred from homology"/>
<evidence type="ECO:0000256" key="1">
    <source>
        <dbReference type="ARBA" id="ARBA00001933"/>
    </source>
</evidence>
<dbReference type="Gene3D" id="3.40.640.10">
    <property type="entry name" value="Type I PLP-dependent aspartate aminotransferase-like (Major domain)"/>
    <property type="match status" value="1"/>
</dbReference>
<name>A0A1H7PI94_9SPHN</name>
<keyword evidence="4" id="KW-0663">Pyridoxal phosphate</keyword>
<gene>
    <name evidence="8" type="ORF">SAMN05216382_1858</name>
</gene>
<evidence type="ECO:0000259" key="6">
    <source>
        <dbReference type="Pfam" id="PF01276"/>
    </source>
</evidence>
<dbReference type="PANTHER" id="PTHR43277">
    <property type="entry name" value="ARGININE DECARBOXYLASE"/>
    <property type="match status" value="1"/>
</dbReference>
<dbReference type="Proteomes" id="UP000199214">
    <property type="component" value="Unassembled WGS sequence"/>
</dbReference>
<organism evidence="8 9">
    <name type="scientific">Sphingomonas palmae</name>
    <dbReference type="NCBI Taxonomy" id="1855283"/>
    <lineage>
        <taxon>Bacteria</taxon>
        <taxon>Pseudomonadati</taxon>
        <taxon>Pseudomonadota</taxon>
        <taxon>Alphaproteobacteria</taxon>
        <taxon>Sphingomonadales</taxon>
        <taxon>Sphingomonadaceae</taxon>
        <taxon>Sphingomonas</taxon>
    </lineage>
</organism>
<evidence type="ECO:0000259" key="7">
    <source>
        <dbReference type="Pfam" id="PF03711"/>
    </source>
</evidence>
<dbReference type="STRING" id="1855283.SAMN05216382_1858"/>
<sequence>MDQTQAPILDALQQIERRKVHGFGAPGHHQGAALPRDLAKVLGKRVFEADVITPKGLDDRTEGEHVLQRAHEIAAEAWAADFCRFVTGGSTQSLHTALAAVAGPGDTVLVAANVHKAERAHVLAVGLKAEIVPVMIDDAFDIEHGVAPEALTAALDANPDAKAFVVVSPTYFGVTSDIGALSAICHARSVPLICDAAWGGAFAFCEALPDDALTKDADVAVYSVHKTMGALTQGSALLAQGELVDRQRLWMAYELFETTSPSVPILASLDVARREHALHGEAIWGKTLERAADLRRRLNKIKGVRVFGRGDLPAGSDLDETKVLIDVSALGASGYAIDDWLNQEYRVSVGLSDARHLLAIVAPGTTTADVRALARGLAACAKGLRKGTLSLAPTGDALPISALGVEMALEAGEALFGAAEQVPLAEAEGRIAAEMIAPAPPGVPRLVPGQRISAAHVKWLSANRDAGAFFLDPIDPSERMIRVMAEAAPQALAAE</sequence>
<dbReference type="Pfam" id="PF01276">
    <property type="entry name" value="OKR_DC_1"/>
    <property type="match status" value="1"/>
</dbReference>
<dbReference type="SUPFAM" id="SSF53383">
    <property type="entry name" value="PLP-dependent transferases"/>
    <property type="match status" value="1"/>
</dbReference>
<evidence type="ECO:0000313" key="8">
    <source>
        <dbReference type="EMBL" id="SEL35339.1"/>
    </source>
</evidence>
<dbReference type="GO" id="GO:0016831">
    <property type="term" value="F:carboxy-lyase activity"/>
    <property type="evidence" value="ECO:0007669"/>
    <property type="project" value="UniProtKB-KW"/>
</dbReference>
<comment type="cofactor">
    <cofactor evidence="1">
        <name>pyridoxal 5'-phosphate</name>
        <dbReference type="ChEBI" id="CHEBI:597326"/>
    </cofactor>
</comment>
<accession>A0A1H7PI94</accession>
<evidence type="ECO:0000313" key="9">
    <source>
        <dbReference type="Proteomes" id="UP000199214"/>
    </source>
</evidence>
<dbReference type="Gene3D" id="3.90.100.10">
    <property type="entry name" value="Orn/Lys/Arg decarboxylase, C-terminal domain"/>
    <property type="match status" value="1"/>
</dbReference>